<reference evidence="1" key="1">
    <citation type="submission" date="2023-10" db="EMBL/GenBank/DDBJ databases">
        <title>Development of a sustainable strategy for remediation of hydrocarbon-contaminated territories based on the waste exchange concept.</title>
        <authorList>
            <person name="Krivoruchko A."/>
        </authorList>
    </citation>
    <scope>NUCLEOTIDE SEQUENCE</scope>
    <source>
        <strain evidence="1">IEGM 68</strain>
    </source>
</reference>
<dbReference type="Gene3D" id="3.40.50.1820">
    <property type="entry name" value="alpha/beta hydrolase"/>
    <property type="match status" value="1"/>
</dbReference>
<name>A0AAE4UWG8_9NOCA</name>
<dbReference type="Proteomes" id="UP001185863">
    <property type="component" value="Unassembled WGS sequence"/>
</dbReference>
<comment type="caution">
    <text evidence="1">The sequence shown here is derived from an EMBL/GenBank/DDBJ whole genome shotgun (WGS) entry which is preliminary data.</text>
</comment>
<dbReference type="PANTHER" id="PTHR34853:SF1">
    <property type="entry name" value="LIPASE 5"/>
    <property type="match status" value="1"/>
</dbReference>
<protein>
    <submittedName>
        <fullName evidence="1">Lipase family protein</fullName>
    </submittedName>
</protein>
<dbReference type="Pfam" id="PF03583">
    <property type="entry name" value="LIP"/>
    <property type="match status" value="1"/>
</dbReference>
<dbReference type="RefSeq" id="WP_317745920.1">
    <property type="nucleotide sequence ID" value="NZ_JAWLUP010000009.1"/>
</dbReference>
<organism evidence="1 2">
    <name type="scientific">Rhodococcus oxybenzonivorans</name>
    <dbReference type="NCBI Taxonomy" id="1990687"/>
    <lineage>
        <taxon>Bacteria</taxon>
        <taxon>Bacillati</taxon>
        <taxon>Actinomycetota</taxon>
        <taxon>Actinomycetes</taxon>
        <taxon>Mycobacteriales</taxon>
        <taxon>Nocardiaceae</taxon>
        <taxon>Rhodococcus</taxon>
    </lineage>
</organism>
<gene>
    <name evidence="1" type="ORF">R4315_06725</name>
</gene>
<dbReference type="GO" id="GO:0016042">
    <property type="term" value="P:lipid catabolic process"/>
    <property type="evidence" value="ECO:0007669"/>
    <property type="project" value="InterPro"/>
</dbReference>
<accession>A0AAE4UWG8</accession>
<proteinExistence type="predicted"/>
<dbReference type="PANTHER" id="PTHR34853">
    <property type="match status" value="1"/>
</dbReference>
<dbReference type="EMBL" id="JAWLUP010000009">
    <property type="protein sequence ID" value="MDV7264240.1"/>
    <property type="molecule type" value="Genomic_DNA"/>
</dbReference>
<dbReference type="GO" id="GO:0004806">
    <property type="term" value="F:triacylglycerol lipase activity"/>
    <property type="evidence" value="ECO:0007669"/>
    <property type="project" value="InterPro"/>
</dbReference>
<dbReference type="AlphaFoldDB" id="A0AAE4UWG8"/>
<dbReference type="InterPro" id="IPR029058">
    <property type="entry name" value="AB_hydrolase_fold"/>
</dbReference>
<sequence>MSPAGFAASAPGSVLVHPVHDQIIHIEDVDGQVERYVEGGAHVTYVRDRLSEHLSLMVISAPAMLEWLTDRFADTPLPPSGTTTVWSIALSSALAPLHGLLTVGRTAARVLFPRPLGPG</sequence>
<evidence type="ECO:0000313" key="2">
    <source>
        <dbReference type="Proteomes" id="UP001185863"/>
    </source>
</evidence>
<dbReference type="InterPro" id="IPR005152">
    <property type="entry name" value="Lipase_secreted"/>
</dbReference>
<evidence type="ECO:0000313" key="1">
    <source>
        <dbReference type="EMBL" id="MDV7264240.1"/>
    </source>
</evidence>